<dbReference type="SUPFAM" id="SSF144052">
    <property type="entry name" value="Thermophilic metalloprotease-like"/>
    <property type="match status" value="1"/>
</dbReference>
<dbReference type="OrthoDB" id="9803993at2"/>
<comment type="caution">
    <text evidence="2">The sequence shown here is derived from an EMBL/GenBank/DDBJ whole genome shotgun (WGS) entry which is preliminary data.</text>
</comment>
<keyword evidence="1" id="KW-0479">Metal-binding</keyword>
<dbReference type="GO" id="GO:0046872">
    <property type="term" value="F:metal ion binding"/>
    <property type="evidence" value="ECO:0007669"/>
    <property type="project" value="UniProtKB-KW"/>
</dbReference>
<dbReference type="PANTHER" id="PTHR34448">
    <property type="entry name" value="AMINOPEPTIDASE"/>
    <property type="match status" value="1"/>
</dbReference>
<gene>
    <name evidence="2" type="ORF">EH55_02640</name>
</gene>
<dbReference type="STRING" id="2754.EH55_02640"/>
<proteinExistence type="predicted"/>
<dbReference type="PANTHER" id="PTHR34448:SF1">
    <property type="entry name" value="BLL6088 PROTEIN"/>
    <property type="match status" value="1"/>
</dbReference>
<evidence type="ECO:0000313" key="3">
    <source>
        <dbReference type="Proteomes" id="UP000027665"/>
    </source>
</evidence>
<dbReference type="EMBL" id="JMKI01000021">
    <property type="protein sequence ID" value="KEJ92674.1"/>
    <property type="molecule type" value="Genomic_DNA"/>
</dbReference>
<evidence type="ECO:0000313" key="2">
    <source>
        <dbReference type="EMBL" id="KEJ92674.1"/>
    </source>
</evidence>
<reference evidence="2 3" key="1">
    <citation type="submission" date="2014-04" db="EMBL/GenBank/DDBJ databases">
        <title>Draft Genome Sequence of Synergistes jonesii.</title>
        <authorList>
            <person name="Coil D.A."/>
            <person name="Eisen J.A."/>
            <person name="Holland-Moritz H.E."/>
        </authorList>
    </citation>
    <scope>NUCLEOTIDE SEQUENCE [LARGE SCALE GENOMIC DNA]</scope>
    <source>
        <strain evidence="2 3">78-1</strain>
    </source>
</reference>
<dbReference type="AlphaFoldDB" id="A0A073ISB7"/>
<protein>
    <recommendedName>
        <fullName evidence="4">Leucyl aminopeptidase</fullName>
    </recommendedName>
</protein>
<accession>A0A073ISB7</accession>
<dbReference type="InterPro" id="IPR058739">
    <property type="entry name" value="NicX"/>
</dbReference>
<evidence type="ECO:0008006" key="4">
    <source>
        <dbReference type="Google" id="ProtNLM"/>
    </source>
</evidence>
<organism evidence="2 3">
    <name type="scientific">Synergistes jonesii</name>
    <dbReference type="NCBI Taxonomy" id="2754"/>
    <lineage>
        <taxon>Bacteria</taxon>
        <taxon>Thermotogati</taxon>
        <taxon>Synergistota</taxon>
        <taxon>Synergistia</taxon>
        <taxon>Synergistales</taxon>
        <taxon>Synergistaceae</taxon>
        <taxon>Synergistes</taxon>
    </lineage>
</organism>
<dbReference type="Proteomes" id="UP000027665">
    <property type="component" value="Unassembled WGS sequence"/>
</dbReference>
<dbReference type="eggNOG" id="COG2309">
    <property type="taxonomic scope" value="Bacteria"/>
</dbReference>
<keyword evidence="3" id="KW-1185">Reference proteome</keyword>
<name>A0A073ISB7_9BACT</name>
<evidence type="ECO:0000256" key="1">
    <source>
        <dbReference type="ARBA" id="ARBA00022723"/>
    </source>
</evidence>
<sequence>MSMFTIGMEPRDEYMSFELAKGAMTLARDVMLVKPGESVVITGDSCTDRRVVEVTANAVFTIGGHPAVIYYPTAPETCLEPYAPIAAAVEHCDVWIEFTYSSIMHSNCFRAALAAGVRYINLTGMDAMMMVRTIGNIDYPLVVEMGGAIQRIIQQSDEVIVKSQAGTDLKGYNRGRRVRLSGKLATEKGYPIMLAGQVSWCPIEETIEGTLVFDGALFPPMSLGKLSEPVAMTLREGRVSEIRGGREARVFSQWMEGLNDPENMYRLAHYSLGFNPGVRAVTGRIVEDERVFGCIEFGVGSQGKSILGKEWAAAGHTDGIVLNPTIILDGKIFEEEGVYRHPEIREYCRKLGIAGY</sequence>
<dbReference type="InterPro" id="IPR052170">
    <property type="entry name" value="M29_Exopeptidase"/>
</dbReference>
<dbReference type="Pfam" id="PF26233">
    <property type="entry name" value="NicX"/>
    <property type="match status" value="1"/>
</dbReference>